<dbReference type="SMART" id="SM00044">
    <property type="entry name" value="CYCc"/>
    <property type="match status" value="1"/>
</dbReference>
<dbReference type="FunFam" id="3.30.70.1230:FF:000030">
    <property type="entry name" value="Si:ch211-215j19.12"/>
    <property type="match status" value="1"/>
</dbReference>
<dbReference type="PANTHER" id="PTHR45655">
    <property type="entry name" value="GUANYLATE CYCLASE SOLUBLE SUBUNIT BETA-2"/>
    <property type="match status" value="1"/>
</dbReference>
<evidence type="ECO:0000313" key="8">
    <source>
        <dbReference type="EnsemblMetazoa" id="XP_020908568.1"/>
    </source>
</evidence>
<evidence type="ECO:0000256" key="6">
    <source>
        <dbReference type="SAM" id="MobiDB-lite"/>
    </source>
</evidence>
<feature type="region of interest" description="Disordered" evidence="6">
    <location>
        <begin position="59"/>
        <end position="114"/>
    </location>
</feature>
<keyword evidence="9" id="KW-1185">Reference proteome</keyword>
<dbReference type="GO" id="GO:0000166">
    <property type="term" value="F:nucleotide binding"/>
    <property type="evidence" value="ECO:0007669"/>
    <property type="project" value="UniProtKB-KW"/>
</dbReference>
<dbReference type="SUPFAM" id="SSF55073">
    <property type="entry name" value="Nucleotide cyclase"/>
    <property type="match status" value="1"/>
</dbReference>
<dbReference type="CDD" id="cd07302">
    <property type="entry name" value="CHD"/>
    <property type="match status" value="1"/>
</dbReference>
<dbReference type="EnsemblMetazoa" id="XM_021052909.2">
    <property type="protein sequence ID" value="XP_020908568.1"/>
    <property type="gene ID" value="LOC110246556"/>
</dbReference>
<evidence type="ECO:0000259" key="7">
    <source>
        <dbReference type="PROSITE" id="PS50125"/>
    </source>
</evidence>
<dbReference type="EC" id="4.6.1.2" evidence="1"/>
<keyword evidence="2" id="KW-0547">Nucleotide-binding</keyword>
<dbReference type="GO" id="GO:0070482">
    <property type="term" value="P:response to oxygen levels"/>
    <property type="evidence" value="ECO:0007669"/>
    <property type="project" value="TreeGrafter"/>
</dbReference>
<accession>A0A913XSL0</accession>
<feature type="compositionally biased region" description="Polar residues" evidence="6">
    <location>
        <begin position="70"/>
        <end position="112"/>
    </location>
</feature>
<evidence type="ECO:0000256" key="1">
    <source>
        <dbReference type="ARBA" id="ARBA00012202"/>
    </source>
</evidence>
<keyword evidence="4" id="KW-0141">cGMP biosynthesis</keyword>
<organism evidence="8 9">
    <name type="scientific">Exaiptasia diaphana</name>
    <name type="common">Tropical sea anemone</name>
    <name type="synonym">Aiptasia pulchella</name>
    <dbReference type="NCBI Taxonomy" id="2652724"/>
    <lineage>
        <taxon>Eukaryota</taxon>
        <taxon>Metazoa</taxon>
        <taxon>Cnidaria</taxon>
        <taxon>Anthozoa</taxon>
        <taxon>Hexacorallia</taxon>
        <taxon>Actiniaria</taxon>
        <taxon>Aiptasiidae</taxon>
        <taxon>Exaiptasia</taxon>
    </lineage>
</organism>
<dbReference type="Gene3D" id="3.30.70.1230">
    <property type="entry name" value="Nucleotide cyclase"/>
    <property type="match status" value="1"/>
</dbReference>
<dbReference type="InterPro" id="IPR011645">
    <property type="entry name" value="HNOB_dom_associated"/>
</dbReference>
<dbReference type="Pfam" id="PF07701">
    <property type="entry name" value="HNOBA"/>
    <property type="match status" value="1"/>
</dbReference>
<dbReference type="PROSITE" id="PS50125">
    <property type="entry name" value="GUANYLATE_CYCLASE_2"/>
    <property type="match status" value="1"/>
</dbReference>
<evidence type="ECO:0000313" key="9">
    <source>
        <dbReference type="Proteomes" id="UP000887567"/>
    </source>
</evidence>
<feature type="domain" description="Guanylate cyclase" evidence="7">
    <location>
        <begin position="235"/>
        <end position="364"/>
    </location>
</feature>
<evidence type="ECO:0000256" key="2">
    <source>
        <dbReference type="ARBA" id="ARBA00022741"/>
    </source>
</evidence>
<feature type="coiled-coil region" evidence="5">
    <location>
        <begin position="178"/>
        <end position="208"/>
    </location>
</feature>
<dbReference type="KEGG" id="epa:110246556"/>
<dbReference type="PANTHER" id="PTHR45655:SF5">
    <property type="entry name" value="SOLUBLE GUANYLATE CYCLASE 89DA-RELATED"/>
    <property type="match status" value="1"/>
</dbReference>
<protein>
    <recommendedName>
        <fullName evidence="1">guanylate cyclase</fullName>
        <ecNumber evidence="1">4.6.1.2</ecNumber>
    </recommendedName>
</protein>
<evidence type="ECO:0000256" key="3">
    <source>
        <dbReference type="ARBA" id="ARBA00023239"/>
    </source>
</evidence>
<dbReference type="GO" id="GO:0008074">
    <property type="term" value="C:guanylate cyclase complex, soluble"/>
    <property type="evidence" value="ECO:0007669"/>
    <property type="project" value="TreeGrafter"/>
</dbReference>
<evidence type="ECO:0000256" key="4">
    <source>
        <dbReference type="ARBA" id="ARBA00023293"/>
    </source>
</evidence>
<sequence length="410" mass="46473">MTIDMGGSSLVSTLGKRVLGKNVREIFTLRRPKAEFTWQSLMTRKVVFELLSKIPVIRKNPRKQKDQQKTSHQALKRTTSTNDFKSSSTQKPGSQISNHSVPPQSSITQDSPPTLHLRGQMKYIKSWDKILYICSPLIGSLDAMLDTGLYMNDFSMHDTSQEMVLSGIKPLPQLEYARDQQFEQGRELEQTMEKLNNERQKSEELLYRMIPKEIADRLRQGESPISTCEYFDSVTVMFSYMDGFASICARVSPMKAVTLINNVFTLFDRLTERHNVYKFETLGDALYMVVSGAPKRQDHHAEPMAAMALDMLNTVQKVKDPITKKAMTVTIGIHTGPVAAGLVGEMTLQYCLFGDTVNIASRLRTTALPMRIHISEQCNEALKGSKFQVEFRGVIEVKGKGKMKTFWLIR</sequence>
<keyword evidence="5" id="KW-0175">Coiled coil</keyword>
<reference evidence="8" key="1">
    <citation type="submission" date="2022-11" db="UniProtKB">
        <authorList>
            <consortium name="EnsemblMetazoa"/>
        </authorList>
    </citation>
    <scope>IDENTIFICATION</scope>
</reference>
<keyword evidence="3" id="KW-0456">Lyase</keyword>
<dbReference type="InterPro" id="IPR029787">
    <property type="entry name" value="Nucleotide_cyclase"/>
</dbReference>
<dbReference type="OrthoDB" id="1890790at2759"/>
<dbReference type="AlphaFoldDB" id="A0A913XSL0"/>
<proteinExistence type="predicted"/>
<dbReference type="RefSeq" id="XP_020908568.1">
    <property type="nucleotide sequence ID" value="XM_021052909.2"/>
</dbReference>
<dbReference type="OMA" id="ISTCEYF"/>
<dbReference type="GO" id="GO:0004383">
    <property type="term" value="F:guanylate cyclase activity"/>
    <property type="evidence" value="ECO:0007669"/>
    <property type="project" value="UniProtKB-EC"/>
</dbReference>
<evidence type="ECO:0000256" key="5">
    <source>
        <dbReference type="SAM" id="Coils"/>
    </source>
</evidence>
<dbReference type="GO" id="GO:0019934">
    <property type="term" value="P:cGMP-mediated signaling"/>
    <property type="evidence" value="ECO:0007669"/>
    <property type="project" value="TreeGrafter"/>
</dbReference>
<dbReference type="Gene3D" id="3.30.450.260">
    <property type="entry name" value="Haem NO binding associated domain"/>
    <property type="match status" value="1"/>
</dbReference>
<dbReference type="Pfam" id="PF00211">
    <property type="entry name" value="Guanylate_cyc"/>
    <property type="match status" value="1"/>
</dbReference>
<dbReference type="GeneID" id="110246556"/>
<dbReference type="InterPro" id="IPR001054">
    <property type="entry name" value="A/G_cyclase"/>
</dbReference>
<dbReference type="Proteomes" id="UP000887567">
    <property type="component" value="Unplaced"/>
</dbReference>
<dbReference type="InterPro" id="IPR042463">
    <property type="entry name" value="HNOB_dom_associated_sf"/>
</dbReference>
<dbReference type="Gene3D" id="6.10.250.780">
    <property type="match status" value="1"/>
</dbReference>
<name>A0A913XSL0_EXADI</name>